<accession>A0ABM1HUX8</accession>
<protein>
    <submittedName>
        <fullName evidence="2">Uncharacterized protein LOC107064028</fullName>
    </submittedName>
</protein>
<proteinExistence type="predicted"/>
<gene>
    <name evidence="2" type="primary">LOC107064028</name>
</gene>
<dbReference type="RefSeq" id="XP_015171765.1">
    <property type="nucleotide sequence ID" value="XM_015316279.1"/>
</dbReference>
<dbReference type="GeneID" id="107064028"/>
<evidence type="ECO:0000313" key="2">
    <source>
        <dbReference type="RefSeq" id="XP_015171765.1"/>
    </source>
</evidence>
<reference evidence="2" key="1">
    <citation type="submission" date="2025-08" db="UniProtKB">
        <authorList>
            <consortium name="RefSeq"/>
        </authorList>
    </citation>
    <scope>IDENTIFICATION</scope>
    <source>
        <tissue evidence="2">Whole body</tissue>
    </source>
</reference>
<keyword evidence="1" id="KW-1185">Reference proteome</keyword>
<evidence type="ECO:0000313" key="1">
    <source>
        <dbReference type="Proteomes" id="UP000694924"/>
    </source>
</evidence>
<name>A0ABM1HUX8_POLDO</name>
<sequence length="373" mass="42300">MIPWRPKSPGFKKTSYKSNEYYNMHHHDHHPGPHFYGSRPVYHRNPPFPHGGDDFDQGYEEVNHVHIPHSKDVSHAISFGKGYVPYDSIKGTFSFDNDKYTEMIEYANKFTEPNQASTSYSSTTASDYNTSPTGYMQENLFSDSYFSDVKNIDLQDRKNEEIKNYIPRAITNNEITQTSTTNDIFEMNKETTVNKNPTFYKDTGYQDNKGAEGAVILPAGIPSATIGGSKEGIIFRDSVSMDDYNRKVQVFTKNWPSLLGVDSIPQSSIMNPIDQSVLLQQQQQQQQLQQHQQQQLINPLPTPAALIGPGYSAIGPNWFTEYAEAKRGYAVKEDHMEPQHDFRTMPIQTSPFQSFPVGLNLGQPVLSSIIHSR</sequence>
<organism evidence="1 2">
    <name type="scientific">Polistes dominula</name>
    <name type="common">European paper wasp</name>
    <name type="synonym">Vespa dominula</name>
    <dbReference type="NCBI Taxonomy" id="743375"/>
    <lineage>
        <taxon>Eukaryota</taxon>
        <taxon>Metazoa</taxon>
        <taxon>Ecdysozoa</taxon>
        <taxon>Arthropoda</taxon>
        <taxon>Hexapoda</taxon>
        <taxon>Insecta</taxon>
        <taxon>Pterygota</taxon>
        <taxon>Neoptera</taxon>
        <taxon>Endopterygota</taxon>
        <taxon>Hymenoptera</taxon>
        <taxon>Apocrita</taxon>
        <taxon>Aculeata</taxon>
        <taxon>Vespoidea</taxon>
        <taxon>Vespidae</taxon>
        <taxon>Polistinae</taxon>
        <taxon>Polistini</taxon>
        <taxon>Polistes</taxon>
    </lineage>
</organism>
<dbReference type="Proteomes" id="UP000694924">
    <property type="component" value="Unplaced"/>
</dbReference>